<evidence type="ECO:0000313" key="2">
    <source>
        <dbReference type="EnsemblPlants" id="OPUNC01G41730.1"/>
    </source>
</evidence>
<proteinExistence type="predicted"/>
<reference evidence="2" key="1">
    <citation type="submission" date="2015-04" db="UniProtKB">
        <authorList>
            <consortium name="EnsemblPlants"/>
        </authorList>
    </citation>
    <scope>IDENTIFICATION</scope>
</reference>
<sequence>MASLLCPAAAASCRAASLRHCDSSSSIPSRRRPQPNAPLASPARPRSVAAAAAYGYGGDVIMRPFDTQTLLIAAAVVSAVSLSLVLGLKGDPVPCERCAGNGSSAPQQTSMQPGYADEQQRYSYTDLTGGHSKSQVFRY</sequence>
<dbReference type="EnsemblPlants" id="OPUNC01G41730.1">
    <property type="protein sequence ID" value="OPUNC01G41730.1"/>
    <property type="gene ID" value="OPUNC01G41730"/>
</dbReference>
<organism evidence="2">
    <name type="scientific">Oryza punctata</name>
    <name type="common">Red rice</name>
    <dbReference type="NCBI Taxonomy" id="4537"/>
    <lineage>
        <taxon>Eukaryota</taxon>
        <taxon>Viridiplantae</taxon>
        <taxon>Streptophyta</taxon>
        <taxon>Embryophyta</taxon>
        <taxon>Tracheophyta</taxon>
        <taxon>Spermatophyta</taxon>
        <taxon>Magnoliopsida</taxon>
        <taxon>Liliopsida</taxon>
        <taxon>Poales</taxon>
        <taxon>Poaceae</taxon>
        <taxon>BOP clade</taxon>
        <taxon>Oryzoideae</taxon>
        <taxon>Oryzeae</taxon>
        <taxon>Oryzinae</taxon>
        <taxon>Oryza</taxon>
    </lineage>
</organism>
<dbReference type="HOGENOM" id="CLU_1848340_0_0_1"/>
<keyword evidence="3" id="KW-1185">Reference proteome</keyword>
<name>A0A0E0JT66_ORYPU</name>
<dbReference type="STRING" id="4537.A0A0E0JT66"/>
<evidence type="ECO:0000256" key="1">
    <source>
        <dbReference type="SAM" id="MobiDB-lite"/>
    </source>
</evidence>
<reference evidence="2" key="2">
    <citation type="submission" date="2018-05" db="EMBL/GenBank/DDBJ databases">
        <title>OpunRS2 (Oryza punctata Reference Sequence Version 2).</title>
        <authorList>
            <person name="Zhang J."/>
            <person name="Kudrna D."/>
            <person name="Lee S."/>
            <person name="Talag J."/>
            <person name="Welchert J."/>
            <person name="Wing R.A."/>
        </authorList>
    </citation>
    <scope>NUCLEOTIDE SEQUENCE [LARGE SCALE GENOMIC DNA]</scope>
</reference>
<dbReference type="AlphaFoldDB" id="A0A0E0JT66"/>
<dbReference type="Proteomes" id="UP000026962">
    <property type="component" value="Chromosome 1"/>
</dbReference>
<evidence type="ECO:0000313" key="3">
    <source>
        <dbReference type="Proteomes" id="UP000026962"/>
    </source>
</evidence>
<dbReference type="OMA" id="SRHYGAP"/>
<feature type="region of interest" description="Disordered" evidence="1">
    <location>
        <begin position="23"/>
        <end position="45"/>
    </location>
</feature>
<accession>A0A0E0JT66</accession>
<dbReference type="Gramene" id="OPUNC01G41730.1">
    <property type="protein sequence ID" value="OPUNC01G41730.1"/>
    <property type="gene ID" value="OPUNC01G41730"/>
</dbReference>
<protein>
    <submittedName>
        <fullName evidence="2">Uncharacterized protein</fullName>
    </submittedName>
</protein>